<comment type="caution">
    <text evidence="1">The sequence shown here is derived from an EMBL/GenBank/DDBJ whole genome shotgun (WGS) entry which is preliminary data.</text>
</comment>
<proteinExistence type="predicted"/>
<accession>A0ABV0KTW6</accession>
<name>A0ABV0KTW6_9CYAN</name>
<protein>
    <submittedName>
        <fullName evidence="1">Uncharacterized protein</fullName>
    </submittedName>
</protein>
<keyword evidence="2" id="KW-1185">Reference proteome</keyword>
<reference evidence="1 2" key="1">
    <citation type="submission" date="2022-04" db="EMBL/GenBank/DDBJ databases">
        <title>Positive selection, recombination, and allopatry shape intraspecific diversity of widespread and dominant cyanobacteria.</title>
        <authorList>
            <person name="Wei J."/>
            <person name="Shu W."/>
            <person name="Hu C."/>
        </authorList>
    </citation>
    <scope>NUCLEOTIDE SEQUENCE [LARGE SCALE GENOMIC DNA]</scope>
    <source>
        <strain evidence="1 2">AS-A4</strain>
    </source>
</reference>
<organism evidence="1 2">
    <name type="scientific">Stenomitos frigidus AS-A4</name>
    <dbReference type="NCBI Taxonomy" id="2933935"/>
    <lineage>
        <taxon>Bacteria</taxon>
        <taxon>Bacillati</taxon>
        <taxon>Cyanobacteriota</taxon>
        <taxon>Cyanophyceae</taxon>
        <taxon>Leptolyngbyales</taxon>
        <taxon>Leptolyngbyaceae</taxon>
        <taxon>Stenomitos</taxon>
    </lineage>
</organism>
<dbReference type="EMBL" id="JAMPLM010000080">
    <property type="protein sequence ID" value="MEP1062688.1"/>
    <property type="molecule type" value="Genomic_DNA"/>
</dbReference>
<evidence type="ECO:0000313" key="1">
    <source>
        <dbReference type="EMBL" id="MEP1062688.1"/>
    </source>
</evidence>
<sequence>MSQRGLTHTPEVHTPKATVATLFNRTFRASDGKIVFAQKPNLPLLV</sequence>
<dbReference type="RefSeq" id="WP_347240090.1">
    <property type="nucleotide sequence ID" value="NZ_JAMPLM010000080.1"/>
</dbReference>
<gene>
    <name evidence="1" type="ORF">NDI38_30400</name>
</gene>
<dbReference type="Proteomes" id="UP001476950">
    <property type="component" value="Unassembled WGS sequence"/>
</dbReference>
<evidence type="ECO:0000313" key="2">
    <source>
        <dbReference type="Proteomes" id="UP001476950"/>
    </source>
</evidence>